<name>A0ABS6RUS7_9BACT</name>
<gene>
    <name evidence="1" type="ORF">HWQ67_02170</name>
</gene>
<proteinExistence type="predicted"/>
<reference evidence="1 2" key="1">
    <citation type="journal article" date="2020" name="J Geophys Res Biogeosci">
        <title>Magnetotaxis as an Adaptation to Enable Bacterial Shuttling of Microbial Sulfur and Sulfur Cycling Across Aquatic Oxic#Anoxic Interfaces.</title>
        <authorList>
            <person name="Li J."/>
            <person name="Liu P."/>
            <person name="Wang J."/>
            <person name="Roberts A.P."/>
            <person name="Pan Y."/>
        </authorList>
    </citation>
    <scope>NUCLEOTIDE SEQUENCE [LARGE SCALE GENOMIC DNA]</scope>
    <source>
        <strain evidence="1 2">MYR-1_YQ</strain>
    </source>
</reference>
<sequence>MSDKDIGDQLNDLKMSIFYDIMEIVGRVFIIVRYSEDVLIGNRGFIDNERQDGITLVFNTRMNFTWQDDILEAKLVFGATAQQCVIPVQHIIAIYSPELQSQFVTSYVQPEGELKKPGVVETSPGKASESAGDNIVEVDFSRKKKK</sequence>
<dbReference type="RefSeq" id="WP_218251002.1">
    <property type="nucleotide sequence ID" value="NZ_JABXWD010000020.1"/>
</dbReference>
<dbReference type="EMBL" id="JABXWD010000020">
    <property type="protein sequence ID" value="MBV6340381.1"/>
    <property type="molecule type" value="Genomic_DNA"/>
</dbReference>
<organism evidence="1 2">
    <name type="scientific">Candidatus Magnetobacterium casense</name>
    <dbReference type="NCBI Taxonomy" id="1455061"/>
    <lineage>
        <taxon>Bacteria</taxon>
        <taxon>Pseudomonadati</taxon>
        <taxon>Nitrospirota</taxon>
        <taxon>Thermodesulfovibrionia</taxon>
        <taxon>Thermodesulfovibrionales</taxon>
        <taxon>Candidatus Magnetobacteriaceae</taxon>
        <taxon>Candidatus Magnetobacterium</taxon>
    </lineage>
</organism>
<accession>A0ABS6RUS7</accession>
<evidence type="ECO:0008006" key="3">
    <source>
        <dbReference type="Google" id="ProtNLM"/>
    </source>
</evidence>
<evidence type="ECO:0000313" key="1">
    <source>
        <dbReference type="EMBL" id="MBV6340381.1"/>
    </source>
</evidence>
<dbReference type="SUPFAM" id="SSF101738">
    <property type="entry name" value="SspB-like"/>
    <property type="match status" value="1"/>
</dbReference>
<keyword evidence="2" id="KW-1185">Reference proteome</keyword>
<dbReference type="InterPro" id="IPR036760">
    <property type="entry name" value="SspB-like_sf"/>
</dbReference>
<dbReference type="Proteomes" id="UP001196980">
    <property type="component" value="Unassembled WGS sequence"/>
</dbReference>
<protein>
    <recommendedName>
        <fullName evidence="3">Stringent starvation protein B</fullName>
    </recommendedName>
</protein>
<comment type="caution">
    <text evidence="1">The sequence shown here is derived from an EMBL/GenBank/DDBJ whole genome shotgun (WGS) entry which is preliminary data.</text>
</comment>
<dbReference type="Gene3D" id="2.30.30.220">
    <property type="entry name" value="SspB-like"/>
    <property type="match status" value="1"/>
</dbReference>
<evidence type="ECO:0000313" key="2">
    <source>
        <dbReference type="Proteomes" id="UP001196980"/>
    </source>
</evidence>